<accession>A0A660S9J6</accession>
<evidence type="ECO:0000256" key="1">
    <source>
        <dbReference type="SAM" id="Coils"/>
    </source>
</evidence>
<dbReference type="InterPro" id="IPR051608">
    <property type="entry name" value="RQC_Subunit_NEMF"/>
</dbReference>
<evidence type="ECO:0000313" key="3">
    <source>
        <dbReference type="EMBL" id="RKX65866.1"/>
    </source>
</evidence>
<gene>
    <name evidence="3" type="ORF">DRP44_05370</name>
</gene>
<dbReference type="PANTHER" id="PTHR15239:SF6">
    <property type="entry name" value="RIBOSOME QUALITY CONTROL COMPLEX SUBUNIT NEMF"/>
    <property type="match status" value="1"/>
</dbReference>
<evidence type="ECO:0000259" key="2">
    <source>
        <dbReference type="Pfam" id="PF05670"/>
    </source>
</evidence>
<feature type="domain" description="NFACT RNA-binding" evidence="2">
    <location>
        <begin position="375"/>
        <end position="474"/>
    </location>
</feature>
<dbReference type="AlphaFoldDB" id="A0A660S9J6"/>
<dbReference type="GO" id="GO:0000049">
    <property type="term" value="F:tRNA binding"/>
    <property type="evidence" value="ECO:0007669"/>
    <property type="project" value="TreeGrafter"/>
</dbReference>
<dbReference type="GO" id="GO:1990112">
    <property type="term" value="C:RQC complex"/>
    <property type="evidence" value="ECO:0007669"/>
    <property type="project" value="TreeGrafter"/>
</dbReference>
<proteinExistence type="predicted"/>
<sequence>MKRNKFNAIFFHYLSQYLNKKLTGKRLNLLKIDKNSGVFGFGKEKYFASFGEIIGLFDVGSKFVRCSEYKKIEIIDGFEIAYVQQLWFDRIIEFRLEKNDGIRNVVRYLIVIFTGKLSIVITDENRKTLFSNDTRIPIGREFKFDNTLEIYNNLSQGKKYCGNSVDELIKNIISGERGQGTICVDGVENLLKFLNENENLCIGYIGIDGTISSFLEECGRQIIAEEIKKCKKEIIKYYDKLLDRKRRILNDLEKKISLNEEDYIKIGKAIIYNKHMIKKGMRVAKLPYYEENGVSMLKVKLKENLSPDQNAKVYFAKAEKIKSKKKNALIRKKLIEEEIEILIEKRDTLPNNPEKLADEWYKYYAKAKNKHVKGFKYFILESGSHVYVGRNSKENDELTLHFASPNDLFFHVRESPGSHVILRSNGTKHLQTDIVKAASIAAYFSKMRNSKTVPVSYTEIKYVRKPRRAKSGTVVLMREKVIFVSPSIPSNRF</sequence>
<dbReference type="Proteomes" id="UP000282321">
    <property type="component" value="Unassembled WGS sequence"/>
</dbReference>
<comment type="caution">
    <text evidence="3">The sequence shown here is derived from an EMBL/GenBank/DDBJ whole genome shotgun (WGS) entry which is preliminary data.</text>
</comment>
<evidence type="ECO:0000313" key="4">
    <source>
        <dbReference type="Proteomes" id="UP000282321"/>
    </source>
</evidence>
<feature type="coiled-coil region" evidence="1">
    <location>
        <begin position="318"/>
        <end position="345"/>
    </location>
</feature>
<dbReference type="GO" id="GO:0043023">
    <property type="term" value="F:ribosomal large subunit binding"/>
    <property type="evidence" value="ECO:0007669"/>
    <property type="project" value="TreeGrafter"/>
</dbReference>
<organism evidence="3 4">
    <name type="scientific">candidate division TA06 bacterium</name>
    <dbReference type="NCBI Taxonomy" id="2250710"/>
    <lineage>
        <taxon>Bacteria</taxon>
        <taxon>Bacteria division TA06</taxon>
    </lineage>
</organism>
<dbReference type="EMBL" id="QNBC01000067">
    <property type="protein sequence ID" value="RKX65866.1"/>
    <property type="molecule type" value="Genomic_DNA"/>
</dbReference>
<dbReference type="Gene3D" id="2.30.310.10">
    <property type="entry name" value="ibrinogen binding protein from staphylococcus aureus domain"/>
    <property type="match status" value="1"/>
</dbReference>
<protein>
    <recommendedName>
        <fullName evidence="2">NFACT RNA-binding domain-containing protein</fullName>
    </recommendedName>
</protein>
<dbReference type="PANTHER" id="PTHR15239">
    <property type="entry name" value="NUCLEAR EXPORT MEDIATOR FACTOR NEMF"/>
    <property type="match status" value="1"/>
</dbReference>
<dbReference type="InterPro" id="IPR008532">
    <property type="entry name" value="NFACT_RNA-bd"/>
</dbReference>
<dbReference type="Pfam" id="PF05833">
    <property type="entry name" value="NFACT_N"/>
    <property type="match status" value="1"/>
</dbReference>
<keyword evidence="1" id="KW-0175">Coiled coil</keyword>
<name>A0A660S9J6_UNCT6</name>
<reference evidence="3 4" key="1">
    <citation type="submission" date="2018-06" db="EMBL/GenBank/DDBJ databases">
        <title>Extensive metabolic versatility and redundancy in microbially diverse, dynamic hydrothermal sediments.</title>
        <authorList>
            <person name="Dombrowski N."/>
            <person name="Teske A."/>
            <person name="Baker B.J."/>
        </authorList>
    </citation>
    <scope>NUCLEOTIDE SEQUENCE [LARGE SCALE GENOMIC DNA]</scope>
    <source>
        <strain evidence="3">B35_G9</strain>
    </source>
</reference>
<dbReference type="Pfam" id="PF05670">
    <property type="entry name" value="NFACT-R_1"/>
    <property type="match status" value="1"/>
</dbReference>
<dbReference type="GO" id="GO:0072344">
    <property type="term" value="P:rescue of stalled ribosome"/>
    <property type="evidence" value="ECO:0007669"/>
    <property type="project" value="TreeGrafter"/>
</dbReference>